<keyword evidence="5" id="KW-0670">Pyruvate</keyword>
<name>A0A0R0M555_9MICR</name>
<dbReference type="PANTHER" id="PTHR11516">
    <property type="entry name" value="PYRUVATE DEHYDROGENASE E1 COMPONENT, ALPHA SUBUNIT BACTERIAL AND ORGANELLAR"/>
    <property type="match status" value="1"/>
</dbReference>
<dbReference type="PANTHER" id="PTHR11516:SF60">
    <property type="entry name" value="PYRUVATE DEHYDROGENASE E1 COMPONENT SUBUNIT ALPHA"/>
    <property type="match status" value="1"/>
</dbReference>
<evidence type="ECO:0000256" key="1">
    <source>
        <dbReference type="ARBA" id="ARBA00001964"/>
    </source>
</evidence>
<keyword evidence="2" id="KW-0560">Oxidoreductase</keyword>
<sequence>MSKSYTHVLNLSKIKTHGIDVQEMTAEITFTEKELADIYADMFMIRKIEDASQVLFNEEKIRGFCHLATGQESIYAAYKHFADQKDTCTTSYRCHGLSYATGDEPKTILAELMGRKDGMCGGKGGSMHLYNSQFFGGHGIVGASVPLAVGTAFRHKYVNLKKGNTLDKMAAENVAFSFYGDGAANQGQIFEVYNMAGRWKLPVVFVCENNQYGMWTGVDRVSYETDFYKRGGKLPGICIDHSNVFDLIGAFRFARKYVLESQPIIIEIKTYRICTHSARDGPDFRPEIEEKKSDDVLIEYRKFISEFFSEQAIQVIEKDVASRFEQDLAFAHQSLHPDPSNLYTNVLQKD</sequence>
<keyword evidence="6" id="KW-1185">Reference proteome</keyword>
<dbReference type="InterPro" id="IPR001017">
    <property type="entry name" value="DH_E1"/>
</dbReference>
<proteinExistence type="predicted"/>
<dbReference type="Gene3D" id="3.40.50.970">
    <property type="match status" value="1"/>
</dbReference>
<reference evidence="5 6" key="1">
    <citation type="submission" date="2015-07" db="EMBL/GenBank/DDBJ databases">
        <title>The genome of Pseudoloma neurophilia, a relevant intracellular parasite of the zebrafish.</title>
        <authorList>
            <person name="Ndikumana S."/>
            <person name="Pelin A."/>
            <person name="Sanders J."/>
            <person name="Corradi N."/>
        </authorList>
    </citation>
    <scope>NUCLEOTIDE SEQUENCE [LARGE SCALE GENOMIC DNA]</scope>
    <source>
        <strain evidence="5 6">MK1</strain>
    </source>
</reference>
<evidence type="ECO:0000313" key="5">
    <source>
        <dbReference type="EMBL" id="KRH94660.1"/>
    </source>
</evidence>
<feature type="domain" description="Dehydrogenase E1 component" evidence="4">
    <location>
        <begin position="41"/>
        <end position="339"/>
    </location>
</feature>
<dbReference type="CDD" id="cd02000">
    <property type="entry name" value="TPP_E1_PDC_ADC_BCADC"/>
    <property type="match status" value="1"/>
</dbReference>
<comment type="caution">
    <text evidence="5">The sequence shown here is derived from an EMBL/GenBank/DDBJ whole genome shotgun (WGS) entry which is preliminary data.</text>
</comment>
<gene>
    <name evidence="5" type="ORF">M153_1780006516</name>
</gene>
<dbReference type="OrthoDB" id="10256198at2759"/>
<organism evidence="5 6">
    <name type="scientific">Pseudoloma neurophilia</name>
    <dbReference type="NCBI Taxonomy" id="146866"/>
    <lineage>
        <taxon>Eukaryota</taxon>
        <taxon>Fungi</taxon>
        <taxon>Fungi incertae sedis</taxon>
        <taxon>Microsporidia</taxon>
        <taxon>Pseudoloma</taxon>
    </lineage>
</organism>
<dbReference type="Proteomes" id="UP000051530">
    <property type="component" value="Unassembled WGS sequence"/>
</dbReference>
<evidence type="ECO:0000313" key="6">
    <source>
        <dbReference type="Proteomes" id="UP000051530"/>
    </source>
</evidence>
<dbReference type="VEuPathDB" id="MicrosporidiaDB:M153_1780006516"/>
<evidence type="ECO:0000259" key="4">
    <source>
        <dbReference type="Pfam" id="PF00676"/>
    </source>
</evidence>
<dbReference type="Pfam" id="PF00676">
    <property type="entry name" value="E1_dh"/>
    <property type="match status" value="1"/>
</dbReference>
<accession>A0A0R0M555</accession>
<dbReference type="InterPro" id="IPR050642">
    <property type="entry name" value="PDH_E1_Alpha_Subunit"/>
</dbReference>
<dbReference type="EMBL" id="LGUB01000044">
    <property type="protein sequence ID" value="KRH94660.1"/>
    <property type="molecule type" value="Genomic_DNA"/>
</dbReference>
<protein>
    <submittedName>
        <fullName evidence="5">Pyruvate dehydrogenase E1, alpha subunit</fullName>
    </submittedName>
</protein>
<comment type="cofactor">
    <cofactor evidence="1">
        <name>thiamine diphosphate</name>
        <dbReference type="ChEBI" id="CHEBI:58937"/>
    </cofactor>
</comment>
<keyword evidence="3" id="KW-0786">Thiamine pyrophosphate</keyword>
<evidence type="ECO:0000256" key="2">
    <source>
        <dbReference type="ARBA" id="ARBA00023002"/>
    </source>
</evidence>
<dbReference type="AlphaFoldDB" id="A0A0R0M555"/>
<dbReference type="GO" id="GO:0006086">
    <property type="term" value="P:pyruvate decarboxylation to acetyl-CoA"/>
    <property type="evidence" value="ECO:0007669"/>
    <property type="project" value="TreeGrafter"/>
</dbReference>
<dbReference type="InterPro" id="IPR029061">
    <property type="entry name" value="THDP-binding"/>
</dbReference>
<dbReference type="SUPFAM" id="SSF52518">
    <property type="entry name" value="Thiamin diphosphate-binding fold (THDP-binding)"/>
    <property type="match status" value="1"/>
</dbReference>
<evidence type="ECO:0000256" key="3">
    <source>
        <dbReference type="ARBA" id="ARBA00023052"/>
    </source>
</evidence>
<dbReference type="GO" id="GO:0004739">
    <property type="term" value="F:pyruvate dehydrogenase (acetyl-transferring) activity"/>
    <property type="evidence" value="ECO:0007669"/>
    <property type="project" value="TreeGrafter"/>
</dbReference>